<evidence type="ECO:0000313" key="4">
    <source>
        <dbReference type="Proteomes" id="UP001372834"/>
    </source>
</evidence>
<sequence>MGRVHTLNDGRQRVRNRIIYDLFPSIRVENEEREREMWKKKKKQGKHPILLLLFLILFLLLLVCHVMEHFGNSRCQIAFTRVCARPTSKREEETFPKDGKAKGGFDRAYVEQARRTARKRASGRNCLRQFLFSASAENCFPVVVLINKEFKEPLCEALEGRKRVGPSRKKIENSTRGEKTSGEGRRGSSTEDRAGRKRQNLRLSDCGEEEKLGFEPWKNFS</sequence>
<feature type="compositionally biased region" description="Basic and acidic residues" evidence="1">
    <location>
        <begin position="169"/>
        <end position="194"/>
    </location>
</feature>
<comment type="caution">
    <text evidence="3">The sequence shown here is derived from an EMBL/GenBank/DDBJ whole genome shotgun (WGS) entry which is preliminary data.</text>
</comment>
<evidence type="ECO:0000256" key="1">
    <source>
        <dbReference type="SAM" id="MobiDB-lite"/>
    </source>
</evidence>
<feature type="transmembrane region" description="Helical" evidence="2">
    <location>
        <begin position="49"/>
        <end position="71"/>
    </location>
</feature>
<keyword evidence="2" id="KW-0472">Membrane</keyword>
<protein>
    <recommendedName>
        <fullName evidence="5">Transmembrane protein</fullName>
    </recommendedName>
</protein>
<keyword evidence="2" id="KW-0812">Transmembrane</keyword>
<keyword evidence="2" id="KW-1133">Transmembrane helix</keyword>
<accession>A0AAN8NTK2</accession>
<name>A0AAN8NTK2_POLSC</name>
<gene>
    <name evidence="3" type="ORF">RUM43_011329</name>
</gene>
<dbReference type="EMBL" id="JAWJWE010000039">
    <property type="protein sequence ID" value="KAK6621026.1"/>
    <property type="molecule type" value="Genomic_DNA"/>
</dbReference>
<evidence type="ECO:0008006" key="5">
    <source>
        <dbReference type="Google" id="ProtNLM"/>
    </source>
</evidence>
<evidence type="ECO:0000313" key="3">
    <source>
        <dbReference type="EMBL" id="KAK6621026.1"/>
    </source>
</evidence>
<feature type="region of interest" description="Disordered" evidence="1">
    <location>
        <begin position="165"/>
        <end position="204"/>
    </location>
</feature>
<dbReference type="Proteomes" id="UP001372834">
    <property type="component" value="Unassembled WGS sequence"/>
</dbReference>
<organism evidence="3 4">
    <name type="scientific">Polyplax serrata</name>
    <name type="common">Common mouse louse</name>
    <dbReference type="NCBI Taxonomy" id="468196"/>
    <lineage>
        <taxon>Eukaryota</taxon>
        <taxon>Metazoa</taxon>
        <taxon>Ecdysozoa</taxon>
        <taxon>Arthropoda</taxon>
        <taxon>Hexapoda</taxon>
        <taxon>Insecta</taxon>
        <taxon>Pterygota</taxon>
        <taxon>Neoptera</taxon>
        <taxon>Paraneoptera</taxon>
        <taxon>Psocodea</taxon>
        <taxon>Troctomorpha</taxon>
        <taxon>Phthiraptera</taxon>
        <taxon>Anoplura</taxon>
        <taxon>Polyplacidae</taxon>
        <taxon>Polyplax</taxon>
    </lineage>
</organism>
<reference evidence="3 4" key="1">
    <citation type="submission" date="2023-10" db="EMBL/GenBank/DDBJ databases">
        <title>Genomes of two closely related lineages of the louse Polyplax serrata with different host specificities.</title>
        <authorList>
            <person name="Martinu J."/>
            <person name="Tarabai H."/>
            <person name="Stefka J."/>
            <person name="Hypsa V."/>
        </authorList>
    </citation>
    <scope>NUCLEOTIDE SEQUENCE [LARGE SCALE GENOMIC DNA]</scope>
    <source>
        <strain evidence="3">HR10_N</strain>
    </source>
</reference>
<dbReference type="AlphaFoldDB" id="A0AAN8NTK2"/>
<proteinExistence type="predicted"/>
<evidence type="ECO:0000256" key="2">
    <source>
        <dbReference type="SAM" id="Phobius"/>
    </source>
</evidence>